<dbReference type="AlphaFoldDB" id="A0A448XHE0"/>
<evidence type="ECO:0000313" key="2">
    <source>
        <dbReference type="Proteomes" id="UP000784294"/>
    </source>
</evidence>
<protein>
    <submittedName>
        <fullName evidence="1">Uncharacterized protein</fullName>
    </submittedName>
</protein>
<sequence>MNAWTSGGCTAFDWGEEVPIPIRRSGREPPPDFAAIAPLGIRLGDSSGGDSFDRRNSWFPLTSAVWRQAVAIRPQLSITCRVHQVRSRQRARHAAWQQTANSIALEASQEAEARQDLLSAAGSQSFNVNLQALMWPCLPAPVRAICIRLSGGNAQQLLFSQTPLKPASGNMAAAFGKDPPVEDWSRAVAMYSSTLTELTIFCQVLCDLIFIFIL</sequence>
<dbReference type="Proteomes" id="UP000784294">
    <property type="component" value="Unassembled WGS sequence"/>
</dbReference>
<evidence type="ECO:0000313" key="1">
    <source>
        <dbReference type="EMBL" id="VEL36879.1"/>
    </source>
</evidence>
<gene>
    <name evidence="1" type="ORF">PXEA_LOCUS30319</name>
</gene>
<keyword evidence="2" id="KW-1185">Reference proteome</keyword>
<organism evidence="1 2">
    <name type="scientific">Protopolystoma xenopodis</name>
    <dbReference type="NCBI Taxonomy" id="117903"/>
    <lineage>
        <taxon>Eukaryota</taxon>
        <taxon>Metazoa</taxon>
        <taxon>Spiralia</taxon>
        <taxon>Lophotrochozoa</taxon>
        <taxon>Platyhelminthes</taxon>
        <taxon>Monogenea</taxon>
        <taxon>Polyopisthocotylea</taxon>
        <taxon>Polystomatidea</taxon>
        <taxon>Polystomatidae</taxon>
        <taxon>Protopolystoma</taxon>
    </lineage>
</organism>
<name>A0A448XHE0_9PLAT</name>
<comment type="caution">
    <text evidence="1">The sequence shown here is derived from an EMBL/GenBank/DDBJ whole genome shotgun (WGS) entry which is preliminary data.</text>
</comment>
<dbReference type="EMBL" id="CAAALY010253442">
    <property type="protein sequence ID" value="VEL36879.1"/>
    <property type="molecule type" value="Genomic_DNA"/>
</dbReference>
<proteinExistence type="predicted"/>
<reference evidence="1" key="1">
    <citation type="submission" date="2018-11" db="EMBL/GenBank/DDBJ databases">
        <authorList>
            <consortium name="Pathogen Informatics"/>
        </authorList>
    </citation>
    <scope>NUCLEOTIDE SEQUENCE</scope>
</reference>
<accession>A0A448XHE0</accession>